<feature type="domain" description="MacB-like periplasmic core" evidence="2">
    <location>
        <begin position="62"/>
        <end position="179"/>
    </location>
</feature>
<protein>
    <recommendedName>
        <fullName evidence="2">MacB-like periplasmic core domain-containing protein</fullName>
    </recommendedName>
</protein>
<dbReference type="RefSeq" id="WP_077229663.1">
    <property type="nucleotide sequence ID" value="NZ_BAAACO010000001.1"/>
</dbReference>
<organism evidence="3 4">
    <name type="scientific">Clostridium nitritogenes</name>
    <dbReference type="NCBI Taxonomy" id="83340"/>
    <lineage>
        <taxon>Bacteria</taxon>
        <taxon>Bacillati</taxon>
        <taxon>Bacillota</taxon>
        <taxon>Clostridia</taxon>
        <taxon>Eubacteriales</taxon>
        <taxon>Clostridiaceae</taxon>
        <taxon>Clostridium</taxon>
    </lineage>
</organism>
<dbReference type="PANTHER" id="PTHR30572:SF4">
    <property type="entry name" value="ABC TRANSPORTER PERMEASE YTRF"/>
    <property type="match status" value="1"/>
</dbReference>
<dbReference type="PANTHER" id="PTHR30572">
    <property type="entry name" value="MEMBRANE COMPONENT OF TRANSPORTER-RELATED"/>
    <property type="match status" value="1"/>
</dbReference>
<dbReference type="Proteomes" id="UP001501764">
    <property type="component" value="Unassembled WGS sequence"/>
</dbReference>
<feature type="transmembrane region" description="Helical" evidence="1">
    <location>
        <begin position="12"/>
        <end position="33"/>
    </location>
</feature>
<dbReference type="InterPro" id="IPR050250">
    <property type="entry name" value="Macrolide_Exporter_MacB"/>
</dbReference>
<gene>
    <name evidence="3" type="ORF">GCM10008916_21510</name>
</gene>
<evidence type="ECO:0000313" key="3">
    <source>
        <dbReference type="EMBL" id="GAA0859458.1"/>
    </source>
</evidence>
<reference evidence="3 4" key="1">
    <citation type="journal article" date="2019" name="Int. J. Syst. Evol. Microbiol.">
        <title>The Global Catalogue of Microorganisms (GCM) 10K type strain sequencing project: providing services to taxonomists for standard genome sequencing and annotation.</title>
        <authorList>
            <consortium name="The Broad Institute Genomics Platform"/>
            <consortium name="The Broad Institute Genome Sequencing Center for Infectious Disease"/>
            <person name="Wu L."/>
            <person name="Ma J."/>
        </authorList>
    </citation>
    <scope>NUCLEOTIDE SEQUENCE [LARGE SCALE GENOMIC DNA]</scope>
    <source>
        <strain evidence="3 4">JCM 6485</strain>
    </source>
</reference>
<dbReference type="GeneID" id="60852270"/>
<keyword evidence="1" id="KW-0812">Transmembrane</keyword>
<evidence type="ECO:0000313" key="4">
    <source>
        <dbReference type="Proteomes" id="UP001501764"/>
    </source>
</evidence>
<feature type="transmembrane region" description="Helical" evidence="1">
    <location>
        <begin position="248"/>
        <end position="269"/>
    </location>
</feature>
<keyword evidence="1" id="KW-1133">Transmembrane helix</keyword>
<evidence type="ECO:0000256" key="1">
    <source>
        <dbReference type="SAM" id="Phobius"/>
    </source>
</evidence>
<dbReference type="Pfam" id="PF12704">
    <property type="entry name" value="MacB_PCD"/>
    <property type="match status" value="1"/>
</dbReference>
<accession>A0ABN1LRL1</accession>
<dbReference type="InterPro" id="IPR025857">
    <property type="entry name" value="MacB_PCD"/>
</dbReference>
<keyword evidence="1" id="KW-0472">Membrane</keyword>
<feature type="transmembrane region" description="Helical" evidence="1">
    <location>
        <begin position="297"/>
        <end position="318"/>
    </location>
</feature>
<name>A0ABN1LRL1_9CLOT</name>
<keyword evidence="4" id="KW-1185">Reference proteome</keyword>
<sequence>MRGFIKRLYNFIKVNGSLFLCFISVTIFLFMMISNYSSTKELNTIARGFLTVNSQEFNVSGDINTLEFEKAIKENLPKNGAVFRKDFNQEEIIGIYNKKGFKSPPLIKGRFLDEEESFGNEKRAVIGQGLQYGIEIKDNKEWIKINGDSYEVIGVIGAEYESRLDSMIFIPLRLVNEIYSINGNIIVDGIKNSEIFIDKIKSETGGKVEFNKIEGTEIMSSTLDPLTGKSTEEVINSNDLDKNSMTSYMYLIMFVSAMLCVISISIYWYEKMKKEIIVCNMLGFYKNEIVFRCIKKYMAIAIMGSIVGSLISIAILSVI</sequence>
<comment type="caution">
    <text evidence="3">The sequence shown here is derived from an EMBL/GenBank/DDBJ whole genome shotgun (WGS) entry which is preliminary data.</text>
</comment>
<evidence type="ECO:0000259" key="2">
    <source>
        <dbReference type="Pfam" id="PF12704"/>
    </source>
</evidence>
<dbReference type="EMBL" id="BAAACO010000001">
    <property type="protein sequence ID" value="GAA0859458.1"/>
    <property type="molecule type" value="Genomic_DNA"/>
</dbReference>
<proteinExistence type="predicted"/>